<sequence length="123" mass="14744">MICNRFSEIKQSSGLLVKIYQFINQEFISKIEDDNIEQLQRQQLKQKYETQREILRQLNEVYTIKAEIQQKQSQNSENIYDFAQLDQQFELDCISDSTVQIIQLNEKENILIQELKKIQQQAK</sequence>
<dbReference type="EMBL" id="CATOUU010000977">
    <property type="protein sequence ID" value="CAI9964465.1"/>
    <property type="molecule type" value="Genomic_DNA"/>
</dbReference>
<accession>A0AA86UMS0</accession>
<gene>
    <name evidence="2" type="ORF">HINF_LOCUS48794</name>
    <name evidence="1" type="ORF">HINF_LOCUS52110</name>
</gene>
<dbReference type="Proteomes" id="UP001642409">
    <property type="component" value="Unassembled WGS sequence"/>
</dbReference>
<organism evidence="1">
    <name type="scientific">Hexamita inflata</name>
    <dbReference type="NCBI Taxonomy" id="28002"/>
    <lineage>
        <taxon>Eukaryota</taxon>
        <taxon>Metamonada</taxon>
        <taxon>Diplomonadida</taxon>
        <taxon>Hexamitidae</taxon>
        <taxon>Hexamitinae</taxon>
        <taxon>Hexamita</taxon>
    </lineage>
</organism>
<proteinExistence type="predicted"/>
<dbReference type="AlphaFoldDB" id="A0AA86UMS0"/>
<evidence type="ECO:0000313" key="2">
    <source>
        <dbReference type="EMBL" id="CAL6059542.1"/>
    </source>
</evidence>
<dbReference type="EMBL" id="CAXDID020000226">
    <property type="protein sequence ID" value="CAL6059542.1"/>
    <property type="molecule type" value="Genomic_DNA"/>
</dbReference>
<evidence type="ECO:0000313" key="3">
    <source>
        <dbReference type="Proteomes" id="UP001642409"/>
    </source>
</evidence>
<keyword evidence="3" id="KW-1185">Reference proteome</keyword>
<comment type="caution">
    <text evidence="1">The sequence shown here is derived from an EMBL/GenBank/DDBJ whole genome shotgun (WGS) entry which is preliminary data.</text>
</comment>
<name>A0AA86UMS0_9EUKA</name>
<reference evidence="1" key="1">
    <citation type="submission" date="2023-06" db="EMBL/GenBank/DDBJ databases">
        <authorList>
            <person name="Kurt Z."/>
        </authorList>
    </citation>
    <scope>NUCLEOTIDE SEQUENCE</scope>
</reference>
<protein>
    <submittedName>
        <fullName evidence="2">Hypothetical_protein</fullName>
    </submittedName>
</protein>
<evidence type="ECO:0000313" key="1">
    <source>
        <dbReference type="EMBL" id="CAI9964465.1"/>
    </source>
</evidence>
<reference evidence="2 3" key="2">
    <citation type="submission" date="2024-07" db="EMBL/GenBank/DDBJ databases">
        <authorList>
            <person name="Akdeniz Z."/>
        </authorList>
    </citation>
    <scope>NUCLEOTIDE SEQUENCE [LARGE SCALE GENOMIC DNA]</scope>
</reference>